<dbReference type="InterPro" id="IPR013783">
    <property type="entry name" value="Ig-like_fold"/>
</dbReference>
<dbReference type="AlphaFoldDB" id="A0A1W2GBW2"/>
<organism evidence="3 4">
    <name type="scientific">Reichenbachiella faecimaris</name>
    <dbReference type="NCBI Taxonomy" id="692418"/>
    <lineage>
        <taxon>Bacteria</taxon>
        <taxon>Pseudomonadati</taxon>
        <taxon>Bacteroidota</taxon>
        <taxon>Cytophagia</taxon>
        <taxon>Cytophagales</taxon>
        <taxon>Reichenbachiellaceae</taxon>
        <taxon>Reichenbachiella</taxon>
    </lineage>
</organism>
<dbReference type="InterPro" id="IPR022409">
    <property type="entry name" value="PKD/Chitinase_dom"/>
</dbReference>
<reference evidence="3 4" key="1">
    <citation type="submission" date="2017-04" db="EMBL/GenBank/DDBJ databases">
        <authorList>
            <person name="Afonso C.L."/>
            <person name="Miller P.J."/>
            <person name="Scott M.A."/>
            <person name="Spackman E."/>
            <person name="Goraichik I."/>
            <person name="Dimitrov K.M."/>
            <person name="Suarez D.L."/>
            <person name="Swayne D.E."/>
        </authorList>
    </citation>
    <scope>NUCLEOTIDE SEQUENCE [LARGE SCALE GENOMIC DNA]</scope>
    <source>
        <strain evidence="3 4">DSM 26133</strain>
    </source>
</reference>
<dbReference type="InterPro" id="IPR000601">
    <property type="entry name" value="PKD_dom"/>
</dbReference>
<dbReference type="SUPFAM" id="SSF51004">
    <property type="entry name" value="C-terminal (heme d1) domain of cytochrome cd1-nitrite reductase"/>
    <property type="match status" value="1"/>
</dbReference>
<dbReference type="SMART" id="SM00089">
    <property type="entry name" value="PKD"/>
    <property type="match status" value="1"/>
</dbReference>
<dbReference type="InterPro" id="IPR035986">
    <property type="entry name" value="PKD_dom_sf"/>
</dbReference>
<dbReference type="EMBL" id="FWYF01000002">
    <property type="protein sequence ID" value="SMD34145.1"/>
    <property type="molecule type" value="Genomic_DNA"/>
</dbReference>
<accession>A0A1W2GBW2</accession>
<feature type="chain" id="PRO_5012890540" evidence="1">
    <location>
        <begin position="20"/>
        <end position="673"/>
    </location>
</feature>
<evidence type="ECO:0000313" key="4">
    <source>
        <dbReference type="Proteomes" id="UP000192472"/>
    </source>
</evidence>
<dbReference type="PANTHER" id="PTHR38787">
    <property type="entry name" value="REGULATORY P DOMAIN-CONTAINING PROTEIN"/>
    <property type="match status" value="1"/>
</dbReference>
<dbReference type="Pfam" id="PF18962">
    <property type="entry name" value="Por_Secre_tail"/>
    <property type="match status" value="1"/>
</dbReference>
<feature type="domain" description="PKD" evidence="2">
    <location>
        <begin position="536"/>
        <end position="557"/>
    </location>
</feature>
<dbReference type="NCBIfam" id="TIGR04183">
    <property type="entry name" value="Por_Secre_tail"/>
    <property type="match status" value="1"/>
</dbReference>
<proteinExistence type="predicted"/>
<dbReference type="SUPFAM" id="SSF49299">
    <property type="entry name" value="PKD domain"/>
    <property type="match status" value="1"/>
</dbReference>
<feature type="signal peptide" evidence="1">
    <location>
        <begin position="1"/>
        <end position="19"/>
    </location>
</feature>
<protein>
    <submittedName>
        <fullName evidence="3">Choice-of-anchor B domain-containing protein</fullName>
    </submittedName>
</protein>
<gene>
    <name evidence="3" type="ORF">SAMN04488029_1868</name>
</gene>
<dbReference type="STRING" id="692418.SAMN04488029_1868"/>
<dbReference type="InterPro" id="IPR011048">
    <property type="entry name" value="Haem_d1_sf"/>
</dbReference>
<dbReference type="PANTHER" id="PTHR38787:SF3">
    <property type="entry name" value="REGULATORY P DOMAIN-CONTAINING PROTEIN"/>
    <property type="match status" value="1"/>
</dbReference>
<evidence type="ECO:0000313" key="3">
    <source>
        <dbReference type="EMBL" id="SMD34145.1"/>
    </source>
</evidence>
<dbReference type="GO" id="GO:0005576">
    <property type="term" value="C:extracellular region"/>
    <property type="evidence" value="ECO:0007669"/>
    <property type="project" value="TreeGrafter"/>
</dbReference>
<dbReference type="Gene3D" id="2.60.40.10">
    <property type="entry name" value="Immunoglobulins"/>
    <property type="match status" value="1"/>
</dbReference>
<dbReference type="Pfam" id="PF18911">
    <property type="entry name" value="PKD_4"/>
    <property type="match status" value="1"/>
</dbReference>
<dbReference type="NCBIfam" id="TIGR04312">
    <property type="entry name" value="choice_anch_B"/>
    <property type="match status" value="1"/>
</dbReference>
<dbReference type="Proteomes" id="UP000192472">
    <property type="component" value="Unassembled WGS sequence"/>
</dbReference>
<evidence type="ECO:0000256" key="1">
    <source>
        <dbReference type="SAM" id="SignalP"/>
    </source>
</evidence>
<dbReference type="PROSITE" id="PS50093">
    <property type="entry name" value="PKD"/>
    <property type="match status" value="1"/>
</dbReference>
<dbReference type="RefSeq" id="WP_221407845.1">
    <property type="nucleotide sequence ID" value="NZ_FWYF01000002.1"/>
</dbReference>
<evidence type="ECO:0000259" key="2">
    <source>
        <dbReference type="PROSITE" id="PS50093"/>
    </source>
</evidence>
<dbReference type="InterPro" id="IPR026444">
    <property type="entry name" value="Secre_tail"/>
</dbReference>
<name>A0A1W2GBW2_REIFA</name>
<dbReference type="InterPro" id="IPR027589">
    <property type="entry name" value="Choice_anch_B"/>
</dbReference>
<keyword evidence="4" id="KW-1185">Reference proteome</keyword>
<keyword evidence="1" id="KW-0732">Signal</keyword>
<sequence length="673" mass="74527">MIRLTALVLFYFLSANLMAQTPCVDGMAGDYPCQNVTLLGHLSTDDLLAELEGGIYLNDIWGWTDPDTNKEYAIVGMANGTSFVDITDPTDPIMLGMLPEHNSIESSQANSSRLKGGNSVWRDMKVYKNHAYIVSEDPGHGMQVFDLTDLRDLGSPDVPYTFTEAGHYDGIGDAHNIVINEETGFAYVVGARGASTCGSGGLHIVNIQDPKNPVYEACFDNDGYTHDAQCVVYNGPDTNYVGKEICFNSNEESVTIVDVDDKTELTMIATVSYEGVKYTHQGWLTEDHRYFISNDELDEINNVTSTTKTFIWDVQDLDNPVLIEVYDHRTGSIDHNLYIVDDMMYQSNYTAGLRVFDVSQVDKGFIREAGYFDTYPTNDNVSWLGSWSNYPFFESGTIAVSDITNGLFLLAVDYSSTYIVHQPEDFEGCEEEEIHVWFEVAGDGLNYQWQYDLGSGFVDIDNEVQYSNINSNVLIINEGHVDQNGLNFRCVATDGEVEYVSESAVLTLNNKPTPAFEFIVTNNNVVFSNTSVEADTYEWDFGDGSSKSTFSSPSHSYPLTSDSYTVVLTAGNGCGTRSIEKGISLVVTHVESTPASMVIYPNPTHSFIQIRTGKGDEWLRYTVLNACGQVVLYGKTNSGEGQAIDASSLFAGIYLIEIEDNKGNKVREKLLVK</sequence>